<organism evidence="2 3">
    <name type="scientific">Volvox africanus</name>
    <dbReference type="NCBI Taxonomy" id="51714"/>
    <lineage>
        <taxon>Eukaryota</taxon>
        <taxon>Viridiplantae</taxon>
        <taxon>Chlorophyta</taxon>
        <taxon>core chlorophytes</taxon>
        <taxon>Chlorophyceae</taxon>
        <taxon>CS clade</taxon>
        <taxon>Chlamydomonadales</taxon>
        <taxon>Volvocaceae</taxon>
        <taxon>Volvox</taxon>
    </lineage>
</organism>
<sequence length="727" mass="74895">MQPARDFPAFGEADVVGGGFRVSSFPSNAGYNRHIANQPPQQRSHDRLSPHLLTHLAKQRFTNRSNSYVQYGPYVYHEVLPSAGDQAEPAIAQKVHASISSYGNRAAGSRAAIGSSHLPAQPSDGAAAGAVAAYHQAAAAVAAAAAAAAAAGLPYPPPTDVTFILSQRGNSGRQSVPASRAAQAPGHVVMSVYPASPPPSQQMSPPPPPPPPRQEQRQLTDAAAATAEDGDVEAPDSPLKGVVIRSAVASPSSTTAAAAASAAGTLAAAEAWLAAVADQVGSPDVPVAGPAAAAESFRDITLLPRRQISAAETDAGGTPPMDADAAELPPTPTAIAGAAVPSLAGTAETQLRVGASVDSLQPMRLRVPSPHQHLSDSIQGPLPGGSSPKPRDGGSQLAINMGPGANPSGVLSSSATEILRAQSPAVYGSVVRRPATAAAAMPATSPVPTMNRPRSRLVRDAGRAPSQAYGYNVGAESVVNAPPPPPAGEGQAEVLTIHPPHWESMSRLEADPSYVHYPTITAKGEFGGSVPHPRSEGTFFPPAPQAGPSWRSYLMRSRLSAPGSRGSADWSRSSSAMAAAARASASRAPAASFPYPADPVGLVDARHHTGTGGARHEAGYRQTGPSISKRGLWESRAALAAEARGMRAAARLLRAENRRLAGEVAALDDSVEGLEQGVLSPEFVRLHAESVERRLEFAEQYDPLVAGTPRFRSELVTRLAQYGNGRG</sequence>
<evidence type="ECO:0000313" key="3">
    <source>
        <dbReference type="Proteomes" id="UP000747399"/>
    </source>
</evidence>
<dbReference type="AlphaFoldDB" id="A0A8J4AVI5"/>
<feature type="compositionally biased region" description="Pro residues" evidence="1">
    <location>
        <begin position="195"/>
        <end position="213"/>
    </location>
</feature>
<accession>A0A8J4AVI5</accession>
<name>A0A8J4AVI5_9CHLO</name>
<proteinExistence type="predicted"/>
<dbReference type="EMBL" id="BNCO01000005">
    <property type="protein sequence ID" value="GIL48520.1"/>
    <property type="molecule type" value="Genomic_DNA"/>
</dbReference>
<reference evidence="2" key="1">
    <citation type="journal article" date="2021" name="Proc. Natl. Acad. Sci. U.S.A.">
        <title>Three genomes in the algal genus Volvox reveal the fate of a haploid sex-determining region after a transition to homothallism.</title>
        <authorList>
            <person name="Yamamoto K."/>
            <person name="Hamaji T."/>
            <person name="Kawai-Toyooka H."/>
            <person name="Matsuzaki R."/>
            <person name="Takahashi F."/>
            <person name="Nishimura Y."/>
            <person name="Kawachi M."/>
            <person name="Noguchi H."/>
            <person name="Minakuchi Y."/>
            <person name="Umen J.G."/>
            <person name="Toyoda A."/>
            <person name="Nozaki H."/>
        </authorList>
    </citation>
    <scope>NUCLEOTIDE SEQUENCE</scope>
    <source>
        <strain evidence="2">NIES-3780</strain>
    </source>
</reference>
<dbReference type="Proteomes" id="UP000747399">
    <property type="component" value="Unassembled WGS sequence"/>
</dbReference>
<feature type="region of interest" description="Disordered" evidence="1">
    <location>
        <begin position="164"/>
        <end position="238"/>
    </location>
</feature>
<gene>
    <name evidence="2" type="ORF">Vafri_5027</name>
</gene>
<protein>
    <submittedName>
        <fullName evidence="2">Uncharacterized protein</fullName>
    </submittedName>
</protein>
<evidence type="ECO:0000256" key="1">
    <source>
        <dbReference type="SAM" id="MobiDB-lite"/>
    </source>
</evidence>
<evidence type="ECO:0000313" key="2">
    <source>
        <dbReference type="EMBL" id="GIL48520.1"/>
    </source>
</evidence>
<keyword evidence="3" id="KW-1185">Reference proteome</keyword>
<feature type="region of interest" description="Disordered" evidence="1">
    <location>
        <begin position="367"/>
        <end position="411"/>
    </location>
</feature>
<comment type="caution">
    <text evidence="2">The sequence shown here is derived from an EMBL/GenBank/DDBJ whole genome shotgun (WGS) entry which is preliminary data.</text>
</comment>
<feature type="compositionally biased region" description="Polar residues" evidence="1">
    <location>
        <begin position="164"/>
        <end position="177"/>
    </location>
</feature>